<name>A0A2G5D7A3_AQUCA</name>
<dbReference type="InParanoid" id="A0A2G5D7A3"/>
<dbReference type="CDD" id="cd01960">
    <property type="entry name" value="nsLTP1"/>
    <property type="match status" value="1"/>
</dbReference>
<comment type="function">
    <text evidence="1">Plant non-specific lipid-transfer proteins transfer phospholipids as well as galactolipids across membranes. May play a role in wax or cutin deposition in the cell walls of expanding epidermal cells and certain secretory tissues.</text>
</comment>
<organism evidence="4 5">
    <name type="scientific">Aquilegia coerulea</name>
    <name type="common">Rocky mountain columbine</name>
    <dbReference type="NCBI Taxonomy" id="218851"/>
    <lineage>
        <taxon>Eukaryota</taxon>
        <taxon>Viridiplantae</taxon>
        <taxon>Streptophyta</taxon>
        <taxon>Embryophyta</taxon>
        <taxon>Tracheophyta</taxon>
        <taxon>Spermatophyta</taxon>
        <taxon>Magnoliopsida</taxon>
        <taxon>Ranunculales</taxon>
        <taxon>Ranunculaceae</taxon>
        <taxon>Thalictroideae</taxon>
        <taxon>Aquilegia</taxon>
    </lineage>
</organism>
<feature type="signal peptide" evidence="2">
    <location>
        <begin position="1"/>
        <end position="26"/>
    </location>
</feature>
<proteinExistence type="inferred from homology"/>
<keyword evidence="2" id="KW-0732">Signal</keyword>
<evidence type="ECO:0000313" key="5">
    <source>
        <dbReference type="Proteomes" id="UP000230069"/>
    </source>
</evidence>
<dbReference type="STRING" id="218851.A0A2G5D7A3"/>
<evidence type="ECO:0000313" key="4">
    <source>
        <dbReference type="EMBL" id="PIA39077.1"/>
    </source>
</evidence>
<sequence length="118" mass="11889">MATSVILKLVCVMVASMVMTTPHVEAAVTCNVVASNLIACITYLKSGGAVPSTCCSGIKSLNAAATTTSDRQTACQCLKQLATSISGLKTGPTSTLPAKCGVSVGYPISASVDCSKVQ</sequence>
<dbReference type="EMBL" id="KZ305044">
    <property type="protein sequence ID" value="PIA39077.1"/>
    <property type="molecule type" value="Genomic_DNA"/>
</dbReference>
<dbReference type="GO" id="GO:0008289">
    <property type="term" value="F:lipid binding"/>
    <property type="evidence" value="ECO:0007669"/>
    <property type="project" value="UniProtKB-KW"/>
</dbReference>
<dbReference type="Gene3D" id="1.10.110.10">
    <property type="entry name" value="Plant lipid-transfer and hydrophobic proteins"/>
    <property type="match status" value="1"/>
</dbReference>
<dbReference type="FunCoup" id="A0A2G5D7A3">
    <property type="interactions" value="1490"/>
</dbReference>
<keyword evidence="1" id="KW-0446">Lipid-binding</keyword>
<evidence type="ECO:0000259" key="3">
    <source>
        <dbReference type="SMART" id="SM00499"/>
    </source>
</evidence>
<protein>
    <recommendedName>
        <fullName evidence="1">Non-specific lipid-transfer protein</fullName>
    </recommendedName>
</protein>
<dbReference type="InterPro" id="IPR036312">
    <property type="entry name" value="Bifun_inhib/LTP/seed_sf"/>
</dbReference>
<dbReference type="SMART" id="SM00499">
    <property type="entry name" value="AAI"/>
    <property type="match status" value="1"/>
</dbReference>
<keyword evidence="1" id="KW-0813">Transport</keyword>
<comment type="similarity">
    <text evidence="1">Belongs to the plant LTP family.</text>
</comment>
<dbReference type="Proteomes" id="UP000230069">
    <property type="component" value="Unassembled WGS sequence"/>
</dbReference>
<dbReference type="AlphaFoldDB" id="A0A2G5D7A3"/>
<accession>A0A2G5D7A3</accession>
<gene>
    <name evidence="4" type="ORF">AQUCO_02700329v1</name>
</gene>
<feature type="domain" description="Bifunctional inhibitor/plant lipid transfer protein/seed storage helical" evidence="3">
    <location>
        <begin position="30"/>
        <end position="114"/>
    </location>
</feature>
<dbReference type="PROSITE" id="PS00597">
    <property type="entry name" value="PLANT_LTP"/>
    <property type="match status" value="1"/>
</dbReference>
<evidence type="ECO:0000256" key="2">
    <source>
        <dbReference type="SAM" id="SignalP"/>
    </source>
</evidence>
<dbReference type="PANTHER" id="PTHR33076">
    <property type="entry name" value="NON-SPECIFIC LIPID-TRANSFER PROTEIN 2-RELATED"/>
    <property type="match status" value="1"/>
</dbReference>
<dbReference type="SUPFAM" id="SSF47699">
    <property type="entry name" value="Bifunctional inhibitor/lipid-transfer protein/seed storage 2S albumin"/>
    <property type="match status" value="1"/>
</dbReference>
<reference evidence="4 5" key="1">
    <citation type="submission" date="2017-09" db="EMBL/GenBank/DDBJ databases">
        <title>WGS assembly of Aquilegia coerulea Goldsmith.</title>
        <authorList>
            <person name="Hodges S."/>
            <person name="Kramer E."/>
            <person name="Nordborg M."/>
            <person name="Tomkins J."/>
            <person name="Borevitz J."/>
            <person name="Derieg N."/>
            <person name="Yan J."/>
            <person name="Mihaltcheva S."/>
            <person name="Hayes R.D."/>
            <person name="Rokhsar D."/>
        </authorList>
    </citation>
    <scope>NUCLEOTIDE SEQUENCE [LARGE SCALE GENOMIC DNA]</scope>
    <source>
        <strain evidence="5">cv. Goldsmith</strain>
    </source>
</reference>
<keyword evidence="5" id="KW-1185">Reference proteome</keyword>
<feature type="chain" id="PRO_5013639979" description="Non-specific lipid-transfer protein" evidence="2">
    <location>
        <begin position="27"/>
        <end position="118"/>
    </location>
</feature>
<dbReference type="GO" id="GO:0006869">
    <property type="term" value="P:lipid transport"/>
    <property type="evidence" value="ECO:0007669"/>
    <property type="project" value="InterPro"/>
</dbReference>
<dbReference type="PRINTS" id="PR00382">
    <property type="entry name" value="LIPIDTRNSFER"/>
</dbReference>
<dbReference type="OrthoDB" id="1890443at2759"/>
<dbReference type="Pfam" id="PF00234">
    <property type="entry name" value="Tryp_alpha_amyl"/>
    <property type="match status" value="1"/>
</dbReference>
<dbReference type="InterPro" id="IPR016140">
    <property type="entry name" value="Bifunc_inhib/LTP/seed_store"/>
</dbReference>
<dbReference type="InterPro" id="IPR000528">
    <property type="entry name" value="Plant_nsLTP"/>
</dbReference>
<evidence type="ECO:0000256" key="1">
    <source>
        <dbReference type="RuleBase" id="RU000628"/>
    </source>
</evidence>